<dbReference type="Proteomes" id="UP000596427">
    <property type="component" value="Chromosome"/>
</dbReference>
<keyword evidence="2" id="KW-0808">Transferase</keyword>
<evidence type="ECO:0000256" key="1">
    <source>
        <dbReference type="ARBA" id="ARBA00022676"/>
    </source>
</evidence>
<reference evidence="3 4" key="1">
    <citation type="submission" date="2020-10" db="EMBL/GenBank/DDBJ databases">
        <title>Degradation of 1,4-Dioxane by Xanthobacter sp. YN2, via a Novel Group-2 Soluble Di-Iron Monooxygenase.</title>
        <authorList>
            <person name="Ma F."/>
            <person name="Wang Y."/>
            <person name="Yang J."/>
            <person name="Guo H."/>
            <person name="Su D."/>
            <person name="Yu L."/>
        </authorList>
    </citation>
    <scope>NUCLEOTIDE SEQUENCE [LARGE SCALE GENOMIC DNA]</scope>
    <source>
        <strain evidence="3 4">YN2</strain>
    </source>
</reference>
<protein>
    <submittedName>
        <fullName evidence="3">WecB/TagA/CpsF family glycosyltransferase</fullName>
    </submittedName>
</protein>
<dbReference type="CDD" id="cd06533">
    <property type="entry name" value="Glyco_transf_WecG_TagA"/>
    <property type="match status" value="1"/>
</dbReference>
<keyword evidence="4" id="KW-1185">Reference proteome</keyword>
<dbReference type="PANTHER" id="PTHR34136">
    <property type="match status" value="1"/>
</dbReference>
<proteinExistence type="predicted"/>
<name>A0A974PQ63_9HYPH</name>
<organism evidence="3 4">
    <name type="scientific">Xanthobacter dioxanivorans</name>
    <dbReference type="NCBI Taxonomy" id="2528964"/>
    <lineage>
        <taxon>Bacteria</taxon>
        <taxon>Pseudomonadati</taxon>
        <taxon>Pseudomonadota</taxon>
        <taxon>Alphaproteobacteria</taxon>
        <taxon>Hyphomicrobiales</taxon>
        <taxon>Xanthobacteraceae</taxon>
        <taxon>Xanthobacter</taxon>
    </lineage>
</organism>
<dbReference type="PANTHER" id="PTHR34136:SF1">
    <property type="entry name" value="UDP-N-ACETYL-D-MANNOSAMINURONIC ACID TRANSFERASE"/>
    <property type="match status" value="1"/>
</dbReference>
<dbReference type="EMBL" id="CP063362">
    <property type="protein sequence ID" value="QRG07708.1"/>
    <property type="molecule type" value="Genomic_DNA"/>
</dbReference>
<dbReference type="Pfam" id="PF03808">
    <property type="entry name" value="Glyco_tran_WecG"/>
    <property type="match status" value="1"/>
</dbReference>
<sequence length="269" mass="29120">MLAEFDPASAVRTQTFLKVPFACLDVPGAAQAIAGRAPGAPFSYVVTSNASHLVRLNEHDDPRFVAALAAAGLHTLDGSVPHWLARNLFGLDIPLCPGSDLTTYLFEHVIGPDDAVTVIGGSEEMKRRLVERYGIRTLNLHVPPMGFIDDPAAVEAAIRFVEEHPARYVFLVAGAPRSEYLAHMIRARGRAVGTGLCVGSALNFLTGLVQRASPAFRRLGLEWLYRLIQSPGTHIERVFVDSLPIFRIAAKAKRDPAAYGMKRSGADPA</sequence>
<dbReference type="RefSeq" id="WP_203194622.1">
    <property type="nucleotide sequence ID" value="NZ_CP063362.1"/>
</dbReference>
<evidence type="ECO:0000256" key="2">
    <source>
        <dbReference type="ARBA" id="ARBA00022679"/>
    </source>
</evidence>
<dbReference type="KEGG" id="xdi:EZH22_04780"/>
<dbReference type="GO" id="GO:0016758">
    <property type="term" value="F:hexosyltransferase activity"/>
    <property type="evidence" value="ECO:0007669"/>
    <property type="project" value="TreeGrafter"/>
</dbReference>
<evidence type="ECO:0000313" key="4">
    <source>
        <dbReference type="Proteomes" id="UP000596427"/>
    </source>
</evidence>
<keyword evidence="1" id="KW-0328">Glycosyltransferase</keyword>
<accession>A0A974PQ63</accession>
<evidence type="ECO:0000313" key="3">
    <source>
        <dbReference type="EMBL" id="QRG07708.1"/>
    </source>
</evidence>
<gene>
    <name evidence="3" type="ORF">EZH22_04780</name>
</gene>
<dbReference type="InterPro" id="IPR004629">
    <property type="entry name" value="WecG_TagA_CpsF"/>
</dbReference>
<dbReference type="AlphaFoldDB" id="A0A974PQ63"/>